<feature type="region of interest" description="Disordered" evidence="6">
    <location>
        <begin position="675"/>
        <end position="697"/>
    </location>
</feature>
<proteinExistence type="predicted"/>
<evidence type="ECO:0000256" key="1">
    <source>
        <dbReference type="ARBA" id="ARBA00022723"/>
    </source>
</evidence>
<dbReference type="InterPro" id="IPR000571">
    <property type="entry name" value="Znf_CCCH"/>
</dbReference>
<keyword evidence="2" id="KW-0677">Repeat</keyword>
<evidence type="ECO:0000256" key="6">
    <source>
        <dbReference type="SAM" id="MobiDB-lite"/>
    </source>
</evidence>
<feature type="compositionally biased region" description="Polar residues" evidence="6">
    <location>
        <begin position="677"/>
        <end position="686"/>
    </location>
</feature>
<dbReference type="Gene3D" id="4.10.1000.10">
    <property type="entry name" value="Zinc finger, CCCH-type"/>
    <property type="match status" value="1"/>
</dbReference>
<dbReference type="PANTHER" id="PTHR13119:SF12">
    <property type="entry name" value="PROTEIN SUPPRESSOR OF SABLE"/>
    <property type="match status" value="1"/>
</dbReference>
<feature type="domain" description="C3H1-type" evidence="7">
    <location>
        <begin position="395"/>
        <end position="419"/>
    </location>
</feature>
<protein>
    <submittedName>
        <fullName evidence="8">Zinc finger CCCH domain-containing protein 7</fullName>
    </submittedName>
</protein>
<dbReference type="SMART" id="SM00356">
    <property type="entry name" value="ZnF_C3H1"/>
    <property type="match status" value="3"/>
</dbReference>
<dbReference type="GO" id="GO:0003723">
    <property type="term" value="F:RNA binding"/>
    <property type="evidence" value="ECO:0007669"/>
    <property type="project" value="InterPro"/>
</dbReference>
<dbReference type="SUPFAM" id="SSF90229">
    <property type="entry name" value="CCCH zinc finger"/>
    <property type="match status" value="2"/>
</dbReference>
<feature type="zinc finger region" description="C3H1-type" evidence="5">
    <location>
        <begin position="395"/>
        <end position="419"/>
    </location>
</feature>
<feature type="region of interest" description="Disordered" evidence="6">
    <location>
        <begin position="760"/>
        <end position="782"/>
    </location>
</feature>
<feature type="zinc finger region" description="C3H1-type" evidence="5">
    <location>
        <begin position="366"/>
        <end position="393"/>
    </location>
</feature>
<feature type="compositionally biased region" description="Basic and acidic residues" evidence="6">
    <location>
        <begin position="158"/>
        <end position="176"/>
    </location>
</feature>
<dbReference type="AlphaFoldDB" id="A0AAD8HFJ5"/>
<dbReference type="Pfam" id="PF00642">
    <property type="entry name" value="zf-CCCH"/>
    <property type="match status" value="1"/>
</dbReference>
<evidence type="ECO:0000259" key="7">
    <source>
        <dbReference type="PROSITE" id="PS50103"/>
    </source>
</evidence>
<feature type="region of interest" description="Disordered" evidence="6">
    <location>
        <begin position="582"/>
        <end position="626"/>
    </location>
</feature>
<dbReference type="Proteomes" id="UP001237642">
    <property type="component" value="Unassembled WGS sequence"/>
</dbReference>
<accession>A0AAD8HFJ5</accession>
<gene>
    <name evidence="8" type="ORF">POM88_040821</name>
</gene>
<dbReference type="GO" id="GO:0008270">
    <property type="term" value="F:zinc ion binding"/>
    <property type="evidence" value="ECO:0007669"/>
    <property type="project" value="UniProtKB-KW"/>
</dbReference>
<feature type="domain" description="C3H1-type" evidence="7">
    <location>
        <begin position="366"/>
        <end position="393"/>
    </location>
</feature>
<evidence type="ECO:0000256" key="3">
    <source>
        <dbReference type="ARBA" id="ARBA00022771"/>
    </source>
</evidence>
<feature type="region of interest" description="Disordered" evidence="6">
    <location>
        <begin position="158"/>
        <end position="191"/>
    </location>
</feature>
<feature type="region of interest" description="Disordered" evidence="6">
    <location>
        <begin position="313"/>
        <end position="351"/>
    </location>
</feature>
<keyword evidence="9" id="KW-1185">Reference proteome</keyword>
<feature type="zinc finger region" description="C3H1-type" evidence="5">
    <location>
        <begin position="420"/>
        <end position="448"/>
    </location>
</feature>
<feature type="region of interest" description="Disordered" evidence="6">
    <location>
        <begin position="1"/>
        <end position="20"/>
    </location>
</feature>
<evidence type="ECO:0000256" key="5">
    <source>
        <dbReference type="PROSITE-ProRule" id="PRU00723"/>
    </source>
</evidence>
<keyword evidence="3 5" id="KW-0863">Zinc-finger</keyword>
<dbReference type="EMBL" id="JAUIZM010000009">
    <property type="protein sequence ID" value="KAK1365260.1"/>
    <property type="molecule type" value="Genomic_DNA"/>
</dbReference>
<dbReference type="GO" id="GO:0045892">
    <property type="term" value="P:negative regulation of DNA-templated transcription"/>
    <property type="evidence" value="ECO:0007669"/>
    <property type="project" value="InterPro"/>
</dbReference>
<keyword evidence="4 5" id="KW-0862">Zinc</keyword>
<dbReference type="PANTHER" id="PTHR13119">
    <property type="entry name" value="ZINC FINGER CCCH DOMAIN-CONTAINING PROTEI"/>
    <property type="match status" value="1"/>
</dbReference>
<evidence type="ECO:0000256" key="4">
    <source>
        <dbReference type="ARBA" id="ARBA00022833"/>
    </source>
</evidence>
<feature type="compositionally biased region" description="Polar residues" evidence="6">
    <location>
        <begin position="767"/>
        <end position="782"/>
    </location>
</feature>
<feature type="compositionally biased region" description="Low complexity" evidence="6">
    <location>
        <begin position="582"/>
        <end position="592"/>
    </location>
</feature>
<comment type="caution">
    <text evidence="8">The sequence shown here is derived from an EMBL/GenBank/DDBJ whole genome shotgun (WGS) entry which is preliminary data.</text>
</comment>
<sequence>METPETQKQKPPFKFPPYRRRRPLPSHSFYTCIRILSHCQHLQLHNPDQVTTVQGDQLVENDGLLSETLLVNENREVVSSQDPGFRGVHMDIDVLDSRDNVRINGDSGNVHGINGIQLVVQGNQNGSSDFASIYNSELRKKDVLAGASKSIDSTEEKSLYLETDKTEMQTKGRESDEPVPAPAMASSSLQKTDAVIGDGEISENSGVPEKSNDLSREYVASLEKNIVDKGQVFGDLSQKEGFSQNALQRGVEKENKSDGLSRSEVNIMSTAINVQMGTDNKKLVESRSKLVYYGDIVADEQVGQDFDNQCSASTEKVTNLTNKKRKQGPGSEDRKARRKKKEKMKRAEKNRKLGVEKLKLPPVTKPKRIKYCHHFVKGRCHEGDTCKFSHDTVPLTKSKACSHFARQSCMKGNDCSYDHQLSKYPCNSYLSTGSCSRGSNCLFSHDVVPVKEGSSAFEQQSLSVKATSNLKKPASKQNVNAKSCSSVLSLSKNEKHNGPTDHVPKGISFLSHGKVPLGNMIENGQGALSLNADNGAKVDQQRISGASDLVLSLNKNTQRTPVVPPRRVNFLSFGKASLESSSSKRSSFSSISNLETGKSPLSDPHKREHAGSSLNTDNGVKVGSQIGQGASSISQNLNEPANRTPAMTPRGLSFVSVGNHLDSSFNKKLAGSHLNESHTVQPTDKINGSVDEVHSPSPVLSQVSASLPREISLSKLIDAQSKSSLNASPRRSLLSNTSSSVQKAVRSTLTLAAKFESKNNKDRSCSPAVSSDLNKEASSSQNQSTKAATILDLLFGASCKPSSNARTL</sequence>
<dbReference type="InterPro" id="IPR045124">
    <property type="entry name" value="Su(sable)-like"/>
</dbReference>
<feature type="region of interest" description="Disordered" evidence="6">
    <location>
        <begin position="720"/>
        <end position="739"/>
    </location>
</feature>
<feature type="domain" description="C3H1-type" evidence="7">
    <location>
        <begin position="420"/>
        <end position="448"/>
    </location>
</feature>
<evidence type="ECO:0000256" key="2">
    <source>
        <dbReference type="ARBA" id="ARBA00022737"/>
    </source>
</evidence>
<dbReference type="PROSITE" id="PS50103">
    <property type="entry name" value="ZF_C3H1"/>
    <property type="match status" value="3"/>
</dbReference>
<keyword evidence="1 5" id="KW-0479">Metal-binding</keyword>
<evidence type="ECO:0000313" key="8">
    <source>
        <dbReference type="EMBL" id="KAK1365260.1"/>
    </source>
</evidence>
<reference evidence="8" key="2">
    <citation type="submission" date="2023-05" db="EMBL/GenBank/DDBJ databases">
        <authorList>
            <person name="Schelkunov M.I."/>
        </authorList>
    </citation>
    <scope>NUCLEOTIDE SEQUENCE</scope>
    <source>
        <strain evidence="8">Hsosn_3</strain>
        <tissue evidence="8">Leaf</tissue>
    </source>
</reference>
<dbReference type="GO" id="GO:0005634">
    <property type="term" value="C:nucleus"/>
    <property type="evidence" value="ECO:0007669"/>
    <property type="project" value="TreeGrafter"/>
</dbReference>
<name>A0AAD8HFJ5_9APIA</name>
<organism evidence="8 9">
    <name type="scientific">Heracleum sosnowskyi</name>
    <dbReference type="NCBI Taxonomy" id="360622"/>
    <lineage>
        <taxon>Eukaryota</taxon>
        <taxon>Viridiplantae</taxon>
        <taxon>Streptophyta</taxon>
        <taxon>Embryophyta</taxon>
        <taxon>Tracheophyta</taxon>
        <taxon>Spermatophyta</taxon>
        <taxon>Magnoliopsida</taxon>
        <taxon>eudicotyledons</taxon>
        <taxon>Gunneridae</taxon>
        <taxon>Pentapetalae</taxon>
        <taxon>asterids</taxon>
        <taxon>campanulids</taxon>
        <taxon>Apiales</taxon>
        <taxon>Apiaceae</taxon>
        <taxon>Apioideae</taxon>
        <taxon>apioid superclade</taxon>
        <taxon>Tordylieae</taxon>
        <taxon>Tordyliinae</taxon>
        <taxon>Heracleum</taxon>
    </lineage>
</organism>
<evidence type="ECO:0000313" key="9">
    <source>
        <dbReference type="Proteomes" id="UP001237642"/>
    </source>
</evidence>
<reference evidence="8" key="1">
    <citation type="submission" date="2023-02" db="EMBL/GenBank/DDBJ databases">
        <title>Genome of toxic invasive species Heracleum sosnowskyi carries increased number of genes despite the absence of recent whole-genome duplications.</title>
        <authorList>
            <person name="Schelkunov M."/>
            <person name="Shtratnikova V."/>
            <person name="Makarenko M."/>
            <person name="Klepikova A."/>
            <person name="Omelchenko D."/>
            <person name="Novikova G."/>
            <person name="Obukhova E."/>
            <person name="Bogdanov V."/>
            <person name="Penin A."/>
            <person name="Logacheva M."/>
        </authorList>
    </citation>
    <scope>NUCLEOTIDE SEQUENCE</scope>
    <source>
        <strain evidence="8">Hsosn_3</strain>
        <tissue evidence="8">Leaf</tissue>
    </source>
</reference>
<dbReference type="InterPro" id="IPR036855">
    <property type="entry name" value="Znf_CCCH_sf"/>
</dbReference>